<keyword evidence="3" id="KW-1185">Reference proteome</keyword>
<protein>
    <recommendedName>
        <fullName evidence="4">F-box domain-containing protein</fullName>
    </recommendedName>
</protein>
<evidence type="ECO:0000256" key="1">
    <source>
        <dbReference type="SAM" id="MobiDB-lite"/>
    </source>
</evidence>
<dbReference type="AlphaFoldDB" id="A0A371DXY8"/>
<gene>
    <name evidence="2" type="ORF">OH76DRAFT_1413845</name>
</gene>
<evidence type="ECO:0000313" key="3">
    <source>
        <dbReference type="Proteomes" id="UP000256964"/>
    </source>
</evidence>
<dbReference type="Proteomes" id="UP000256964">
    <property type="component" value="Unassembled WGS sequence"/>
</dbReference>
<evidence type="ECO:0000313" key="2">
    <source>
        <dbReference type="EMBL" id="RDX57409.1"/>
    </source>
</evidence>
<reference evidence="2 3" key="1">
    <citation type="journal article" date="2018" name="Biotechnol. Biofuels">
        <title>Integrative visual omics of the white-rot fungus Polyporus brumalis exposes the biotechnological potential of its oxidative enzymes for delignifying raw plant biomass.</title>
        <authorList>
            <person name="Miyauchi S."/>
            <person name="Rancon A."/>
            <person name="Drula E."/>
            <person name="Hage H."/>
            <person name="Chaduli D."/>
            <person name="Favel A."/>
            <person name="Grisel S."/>
            <person name="Henrissat B."/>
            <person name="Herpoel-Gimbert I."/>
            <person name="Ruiz-Duenas F.J."/>
            <person name="Chevret D."/>
            <person name="Hainaut M."/>
            <person name="Lin J."/>
            <person name="Wang M."/>
            <person name="Pangilinan J."/>
            <person name="Lipzen A."/>
            <person name="Lesage-Meessen L."/>
            <person name="Navarro D."/>
            <person name="Riley R."/>
            <person name="Grigoriev I.V."/>
            <person name="Zhou S."/>
            <person name="Raouche S."/>
            <person name="Rosso M.N."/>
        </authorList>
    </citation>
    <scope>NUCLEOTIDE SEQUENCE [LARGE SCALE GENOMIC DNA]</scope>
    <source>
        <strain evidence="2 3">BRFM 1820</strain>
    </source>
</reference>
<sequence length="431" mass="48490">MSCSLCRLPYTPSTISVAPRWPPPGVLSEKQILYLKHAFGAGQYVVGLALEMVNMGLSSTQCSLQPRPDQPSDNNNFAVNNAAIVVNIVWETNSKTLLTFHLHCATILRHQLGLPDDSPVNLIELSLLEQIVGPTMDRLHAGRLPDFNYEGVLGAADQSRIDIESLWSKEGDSRPDFDWLEWQRRGLDWTAVRPDVFPRFRPQVAPTRISSLGALPESAEDIITIQPLDVLHVLLPYLDNRSFVNLLSTCRTLRHQALTIFQPHSRKRVLELGWAVPTDVEYAEFVKRNPPPPVATSPTTPTSPTEHKAGEAESGEESTSIQPWTDELDFSLVAMSHPKHSPFDADWFLYLSQVHRTQAMRCRRWVWALAKELTRIYHDKRAAGPYGDVLEGDGGRTKSPAWKRHAQTASQQLMIRGILLSTRKGEKNMSW</sequence>
<evidence type="ECO:0008006" key="4">
    <source>
        <dbReference type="Google" id="ProtNLM"/>
    </source>
</evidence>
<proteinExistence type="predicted"/>
<dbReference type="EMBL" id="KZ857379">
    <property type="protein sequence ID" value="RDX57409.1"/>
    <property type="molecule type" value="Genomic_DNA"/>
</dbReference>
<feature type="region of interest" description="Disordered" evidence="1">
    <location>
        <begin position="287"/>
        <end position="320"/>
    </location>
</feature>
<organism evidence="2 3">
    <name type="scientific">Lentinus brumalis</name>
    <dbReference type="NCBI Taxonomy" id="2498619"/>
    <lineage>
        <taxon>Eukaryota</taxon>
        <taxon>Fungi</taxon>
        <taxon>Dikarya</taxon>
        <taxon>Basidiomycota</taxon>
        <taxon>Agaricomycotina</taxon>
        <taxon>Agaricomycetes</taxon>
        <taxon>Polyporales</taxon>
        <taxon>Polyporaceae</taxon>
        <taxon>Lentinus</taxon>
    </lineage>
</organism>
<name>A0A371DXY8_9APHY</name>
<accession>A0A371DXY8</accession>
<dbReference type="OrthoDB" id="3249754at2759"/>